<proteinExistence type="predicted"/>
<comment type="pathway">
    <text evidence="1">Siderophore biosynthesis.</text>
</comment>
<dbReference type="EMBL" id="CAKLDM010000002">
    <property type="protein sequence ID" value="CAH0541720.1"/>
    <property type="molecule type" value="Genomic_DNA"/>
</dbReference>
<dbReference type="InterPro" id="IPR037455">
    <property type="entry name" value="LucA/IucC-like"/>
</dbReference>
<comment type="caution">
    <text evidence="3">The sequence shown here is derived from an EMBL/GenBank/DDBJ whole genome shotgun (WGS) entry which is preliminary data.</text>
</comment>
<dbReference type="Gene3D" id="3.30.310.280">
    <property type="match status" value="1"/>
</dbReference>
<feature type="domain" description="Acyltransferase MbtK/IucB-like conserved" evidence="2">
    <location>
        <begin position="18"/>
        <end position="65"/>
    </location>
</feature>
<dbReference type="InterPro" id="IPR019432">
    <property type="entry name" value="Acyltransferase_MbtK/IucB-like"/>
</dbReference>
<dbReference type="RefSeq" id="WP_237363228.1">
    <property type="nucleotide sequence ID" value="NZ_CAKLDM010000002.1"/>
</dbReference>
<organism evidence="3 4">
    <name type="scientific">Vibrio marisflavi CECT 7928</name>
    <dbReference type="NCBI Taxonomy" id="634439"/>
    <lineage>
        <taxon>Bacteria</taxon>
        <taxon>Pseudomonadati</taxon>
        <taxon>Pseudomonadota</taxon>
        <taxon>Gammaproteobacteria</taxon>
        <taxon>Vibrionales</taxon>
        <taxon>Vibrionaceae</taxon>
        <taxon>Vibrio</taxon>
    </lineage>
</organism>
<evidence type="ECO:0000313" key="3">
    <source>
        <dbReference type="EMBL" id="CAH0541720.1"/>
    </source>
</evidence>
<keyword evidence="4" id="KW-1185">Reference proteome</keyword>
<accession>A0ABM9A8K3</accession>
<dbReference type="InterPro" id="IPR007310">
    <property type="entry name" value="Aerobactin_biosyn_IucA/IucC_N"/>
</dbReference>
<dbReference type="InterPro" id="IPR016181">
    <property type="entry name" value="Acyl_CoA_acyltransferase"/>
</dbReference>
<protein>
    <recommendedName>
        <fullName evidence="2">Acyltransferase MbtK/IucB-like conserved domain-containing protein</fullName>
    </recommendedName>
</protein>
<evidence type="ECO:0000313" key="4">
    <source>
        <dbReference type="Proteomes" id="UP000838748"/>
    </source>
</evidence>
<dbReference type="Pfam" id="PF13523">
    <property type="entry name" value="Acetyltransf_8"/>
    <property type="match status" value="1"/>
</dbReference>
<dbReference type="SUPFAM" id="SSF55729">
    <property type="entry name" value="Acyl-CoA N-acyltransferases (Nat)"/>
    <property type="match status" value="1"/>
</dbReference>
<dbReference type="Proteomes" id="UP000838748">
    <property type="component" value="Unassembled WGS sequence"/>
</dbReference>
<dbReference type="Gene3D" id="1.10.510.40">
    <property type="match status" value="1"/>
</dbReference>
<dbReference type="InterPro" id="IPR022770">
    <property type="entry name" value="IucA/IucC-like_C"/>
</dbReference>
<dbReference type="SMART" id="SM01006">
    <property type="entry name" value="AlcB"/>
    <property type="match status" value="1"/>
</dbReference>
<dbReference type="PANTHER" id="PTHR34384:SF6">
    <property type="entry name" value="STAPHYLOFERRIN B SYNTHASE"/>
    <property type="match status" value="1"/>
</dbReference>
<dbReference type="Pfam" id="PF04183">
    <property type="entry name" value="IucA_IucC"/>
    <property type="match status" value="1"/>
</dbReference>
<name>A0ABM9A8K3_9VIBR</name>
<evidence type="ECO:0000256" key="1">
    <source>
        <dbReference type="ARBA" id="ARBA00004924"/>
    </source>
</evidence>
<gene>
    <name evidence="3" type="ORF">VMF7928_03780</name>
</gene>
<dbReference type="Gene3D" id="6.10.250.3370">
    <property type="match status" value="1"/>
</dbReference>
<dbReference type="Gene3D" id="3.40.630.30">
    <property type="match status" value="1"/>
</dbReference>
<reference evidence="3" key="1">
    <citation type="submission" date="2021-11" db="EMBL/GenBank/DDBJ databases">
        <authorList>
            <person name="Rodrigo-Torres L."/>
            <person name="Arahal R. D."/>
            <person name="Lucena T."/>
        </authorList>
    </citation>
    <scope>NUCLEOTIDE SEQUENCE</scope>
    <source>
        <strain evidence="3">CECT 7928</strain>
    </source>
</reference>
<evidence type="ECO:0000259" key="2">
    <source>
        <dbReference type="SMART" id="SM01006"/>
    </source>
</evidence>
<sequence>MTSVFTTHDKLIGDISFEPLNLEKHITQVHCWATTPHASFWQMQGYDRQQVFEFYSDLEQGEHTDSYIGTVNGEPCFLVEIYDPKLDQVGKHYDVQLGDKGMHILIAPSENPRSGFTYAVFKSVLHFMFSDSSIKRIVVEPDHRNHKIHQLNKKAGFQHIKYIQMGEKLANLAFCTKQKFYNALALENEKHEMDIQKNPELAVSSINSQTWDKVNRLHIRKCLAELSHERILQPEQVSQDGEWSVFILSPNDGQTEYSFKAKRLELEHWLIDSKSIKKQTDGKDVNLDSVSFIIEFAASLQIPQNLLPTYLEEITSTLYSAAYKESKSWLSSEELLEADFQQVEAAMSEGHPAFIANNGRIGFDAQDFAHFAPEAGKPISLIWLAGHKSRTEFSHSPEISYESLMQQEIDITTRQAFADKIIAKGQAPEDYTLIPVHPWQWFNKLANVYAPDIATNHLICLGYSDDSYQAQQSIRTFFNRSNPEKYYVKTALSVLNMGFMRGLSSYYMRTTPAINDWVHSLVQHDQYLQSKGFQILREIAATGYRNPYYEHEALKDNPYKKMLAALWRESPVSRLQPNQRLMTMASLLHVDPNNTAMLPTLIKASELSTKAWLEKYLDAYLSPLLHCYYQHSLVFMPHGENLILIFENHVPVKAIMKDIGEEIYLLNSDIELPECVERISIQVPQEEETLSFHTDVFDCFFRYMSAILVEHSDFSENEFWLLVANCIQQYQAQNPHLQDKYEKHDLFSSDFAHSCLNRLQLANNQQMVDLTDPASSLKFAGRLNNPIAKFTKQTAESEVESPEQNIEA</sequence>
<dbReference type="PANTHER" id="PTHR34384">
    <property type="entry name" value="L-2,3-DIAMINOPROPANOATE--CITRATE LIGASE"/>
    <property type="match status" value="1"/>
</dbReference>
<dbReference type="Pfam" id="PF06276">
    <property type="entry name" value="FhuF"/>
    <property type="match status" value="1"/>
</dbReference>